<feature type="domain" description="Nucleotidyl transferase" evidence="7">
    <location>
        <begin position="10"/>
        <end position="267"/>
    </location>
</feature>
<protein>
    <recommendedName>
        <fullName evidence="2 6">UTP--glucose-1-phosphate uridylyltransferase</fullName>
        <ecNumber evidence="2 6">2.7.7.9</ecNumber>
    </recommendedName>
    <alternativeName>
        <fullName evidence="6">UDP-glucose pyrophosphorylase</fullName>
    </alternativeName>
</protein>
<dbReference type="CDD" id="cd02541">
    <property type="entry name" value="UGPase_prokaryotic"/>
    <property type="match status" value="1"/>
</dbReference>
<dbReference type="Proteomes" id="UP000485367">
    <property type="component" value="Unassembled WGS sequence"/>
</dbReference>
<dbReference type="AlphaFoldDB" id="A0A1V5SFX4"/>
<dbReference type="NCBIfam" id="TIGR01099">
    <property type="entry name" value="galU"/>
    <property type="match status" value="1"/>
</dbReference>
<accession>A0A1V5SFX4</accession>
<evidence type="ECO:0000259" key="7">
    <source>
        <dbReference type="Pfam" id="PF00483"/>
    </source>
</evidence>
<dbReference type="PANTHER" id="PTHR43197">
    <property type="entry name" value="UTP--GLUCOSE-1-PHOSPHATE URIDYLYLTRANSFERASE"/>
    <property type="match status" value="1"/>
</dbReference>
<dbReference type="EMBL" id="MWBO01000009">
    <property type="protein sequence ID" value="OQA53143.1"/>
    <property type="molecule type" value="Genomic_DNA"/>
</dbReference>
<dbReference type="InterPro" id="IPR029044">
    <property type="entry name" value="Nucleotide-diphossugar_trans"/>
</dbReference>
<proteinExistence type="inferred from homology"/>
<dbReference type="InterPro" id="IPR005835">
    <property type="entry name" value="NTP_transferase_dom"/>
</dbReference>
<dbReference type="GO" id="GO:0006011">
    <property type="term" value="P:UDP-alpha-D-glucose metabolic process"/>
    <property type="evidence" value="ECO:0007669"/>
    <property type="project" value="InterPro"/>
</dbReference>
<dbReference type="PANTHER" id="PTHR43197:SF1">
    <property type="entry name" value="UTP--GLUCOSE-1-PHOSPHATE URIDYLYLTRANSFERASE"/>
    <property type="match status" value="1"/>
</dbReference>
<dbReference type="Gene3D" id="3.90.550.10">
    <property type="entry name" value="Spore Coat Polysaccharide Biosynthesis Protein SpsA, Chain A"/>
    <property type="match status" value="1"/>
</dbReference>
<dbReference type="InterPro" id="IPR005771">
    <property type="entry name" value="GalU_uridylyltTrfase_bac/arc"/>
</dbReference>
<dbReference type="SUPFAM" id="SSF53448">
    <property type="entry name" value="Nucleotide-diphospho-sugar transferases"/>
    <property type="match status" value="1"/>
</dbReference>
<comment type="caution">
    <text evidence="8">The sequence shown here is derived from an EMBL/GenBank/DDBJ whole genome shotgun (WGS) entry which is preliminary data.</text>
</comment>
<keyword evidence="4 6" id="KW-0548">Nucleotidyltransferase</keyword>
<evidence type="ECO:0000313" key="8">
    <source>
        <dbReference type="EMBL" id="OQA53143.1"/>
    </source>
</evidence>
<evidence type="ECO:0000256" key="3">
    <source>
        <dbReference type="ARBA" id="ARBA00022679"/>
    </source>
</evidence>
<evidence type="ECO:0000256" key="2">
    <source>
        <dbReference type="ARBA" id="ARBA00012415"/>
    </source>
</evidence>
<evidence type="ECO:0000256" key="5">
    <source>
        <dbReference type="ARBA" id="ARBA00048128"/>
    </source>
</evidence>
<dbReference type="GO" id="GO:0003983">
    <property type="term" value="F:UTP:glucose-1-phosphate uridylyltransferase activity"/>
    <property type="evidence" value="ECO:0007669"/>
    <property type="project" value="UniProtKB-EC"/>
</dbReference>
<dbReference type="Pfam" id="PF00483">
    <property type="entry name" value="NTP_transferase"/>
    <property type="match status" value="1"/>
</dbReference>
<evidence type="ECO:0000256" key="4">
    <source>
        <dbReference type="ARBA" id="ARBA00022695"/>
    </source>
</evidence>
<organism evidence="8">
    <name type="scientific">candidate division WS2 bacterium ADurb.Bin280</name>
    <dbReference type="NCBI Taxonomy" id="1852829"/>
    <lineage>
        <taxon>Bacteria</taxon>
        <taxon>candidate division WS2</taxon>
    </lineage>
</organism>
<sequence length="289" mass="31930">MKITKAVFPVAGLGTRFLPATKAQPKEMLPLVDKPIIQYAVEEAVEAGLDLMVLVTGKGKQSIENHFDTSFELEEALEKKGKTQVLEEIRKISSLGKFVYVRQQQPPLGLGHAVLMAKEIVGNEYFAVFLPDDVMDCPVACMKQMVEVHQKTSAAIIAAEKTDALGQERYGILKVEPTDNPRLHRIVDIVEKPGAQNAPSDLAVMGRYILPPEIFEKIEQTGEGAIGEIQLTDAIKSLLGEKEFFAYEYEGERHDAGEVSGYLKATIKLGLKRSDISEDLKKFIDEIAS</sequence>
<name>A0A1V5SFX4_9BACT</name>
<keyword evidence="3 6" id="KW-0808">Transferase</keyword>
<comment type="similarity">
    <text evidence="1 6">Belongs to the UDPGP type 2 family.</text>
</comment>
<dbReference type="EC" id="2.7.7.9" evidence="2 6"/>
<comment type="catalytic activity">
    <reaction evidence="5 6">
        <text>alpha-D-glucose 1-phosphate + UTP + H(+) = UDP-alpha-D-glucose + diphosphate</text>
        <dbReference type="Rhea" id="RHEA:19889"/>
        <dbReference type="ChEBI" id="CHEBI:15378"/>
        <dbReference type="ChEBI" id="CHEBI:33019"/>
        <dbReference type="ChEBI" id="CHEBI:46398"/>
        <dbReference type="ChEBI" id="CHEBI:58601"/>
        <dbReference type="ChEBI" id="CHEBI:58885"/>
        <dbReference type="EC" id="2.7.7.9"/>
    </reaction>
</comment>
<evidence type="ECO:0000256" key="6">
    <source>
        <dbReference type="RuleBase" id="RU361259"/>
    </source>
</evidence>
<reference evidence="8" key="1">
    <citation type="submission" date="2017-02" db="EMBL/GenBank/DDBJ databases">
        <title>Delving into the versatile metabolic prowess of the omnipresent phylum Bacteroidetes.</title>
        <authorList>
            <person name="Nobu M.K."/>
            <person name="Mei R."/>
            <person name="Narihiro T."/>
            <person name="Kuroda K."/>
            <person name="Liu W.-T."/>
        </authorList>
    </citation>
    <scope>NUCLEOTIDE SEQUENCE</scope>
    <source>
        <strain evidence="8">ADurb.Bin280</strain>
    </source>
</reference>
<gene>
    <name evidence="8" type="primary">gtaB</name>
    <name evidence="8" type="ORF">BWY43_00164</name>
</gene>
<evidence type="ECO:0000256" key="1">
    <source>
        <dbReference type="ARBA" id="ARBA00006890"/>
    </source>
</evidence>